<keyword evidence="1" id="KW-0812">Transmembrane</keyword>
<dbReference type="InterPro" id="IPR010266">
    <property type="entry name" value="NnrS"/>
</dbReference>
<feature type="transmembrane region" description="Helical" evidence="1">
    <location>
        <begin position="351"/>
        <end position="372"/>
    </location>
</feature>
<feature type="transmembrane region" description="Helical" evidence="1">
    <location>
        <begin position="12"/>
        <end position="38"/>
    </location>
</feature>
<name>A0A3B1BHY8_9ZZZZ</name>
<evidence type="ECO:0000313" key="2">
    <source>
        <dbReference type="EMBL" id="VAX11703.1"/>
    </source>
</evidence>
<feature type="transmembrane region" description="Helical" evidence="1">
    <location>
        <begin position="170"/>
        <end position="190"/>
    </location>
</feature>
<dbReference type="EMBL" id="UOFX01000089">
    <property type="protein sequence ID" value="VAX11703.1"/>
    <property type="molecule type" value="Genomic_DNA"/>
</dbReference>
<feature type="transmembrane region" description="Helical" evidence="1">
    <location>
        <begin position="136"/>
        <end position="158"/>
    </location>
</feature>
<accession>A0A3B1BHY8</accession>
<dbReference type="AlphaFoldDB" id="A0A3B1BHY8"/>
<keyword evidence="1" id="KW-0472">Membrane</keyword>
<sequence length="385" mass="42401">MYKDFTPFALGFRPFFICAGVGAVLLIALWICFLVGHLPANTYYGPIGWHSHEMLFGFTTAIIAGFLLTAVRNWTGMDTVTGTPLAALVGIWLLGRIMPFLPVPGGLIAIIDLSFLPLLAFSLRKPLMGGESTANRVFLVVLALATAANLLVHLQALHITSSSAIVGTGLMQYLIIWLLIIITGRVMPFFTRSAIPGAMPKNHHDIELISMVMLFWLAMIDVIIPIPWLAGIFAAILAVIHIIRVRRWYDQRIWNVPILWVLYTGYFWLIASFILKALSGAGLVSANLALHAFTIGTIGVFTLGMMSRVALGHTGRMMQSAKVMSMAYILLNLGALVRVLMPILAPQQYSLWIYLTSGIWLASFLIFCWIYVPILVKSRIDGAAG</sequence>
<organism evidence="2">
    <name type="scientific">hydrothermal vent metagenome</name>
    <dbReference type="NCBI Taxonomy" id="652676"/>
    <lineage>
        <taxon>unclassified sequences</taxon>
        <taxon>metagenomes</taxon>
        <taxon>ecological metagenomes</taxon>
    </lineage>
</organism>
<feature type="transmembrane region" description="Helical" evidence="1">
    <location>
        <begin position="54"/>
        <end position="71"/>
    </location>
</feature>
<feature type="transmembrane region" description="Helical" evidence="1">
    <location>
        <begin position="323"/>
        <end position="345"/>
    </location>
</feature>
<proteinExistence type="predicted"/>
<feature type="transmembrane region" description="Helical" evidence="1">
    <location>
        <begin position="257"/>
        <end position="278"/>
    </location>
</feature>
<keyword evidence="1" id="KW-1133">Transmembrane helix</keyword>
<protein>
    <submittedName>
        <fullName evidence="2">NnrS protein involved in response to NO</fullName>
    </submittedName>
</protein>
<reference evidence="2" key="1">
    <citation type="submission" date="2018-06" db="EMBL/GenBank/DDBJ databases">
        <authorList>
            <person name="Zhirakovskaya E."/>
        </authorList>
    </citation>
    <scope>NUCLEOTIDE SEQUENCE</scope>
</reference>
<dbReference type="Pfam" id="PF05940">
    <property type="entry name" value="NnrS"/>
    <property type="match status" value="1"/>
</dbReference>
<evidence type="ECO:0000256" key="1">
    <source>
        <dbReference type="SAM" id="Phobius"/>
    </source>
</evidence>
<feature type="transmembrane region" description="Helical" evidence="1">
    <location>
        <begin position="226"/>
        <end position="245"/>
    </location>
</feature>
<gene>
    <name evidence="2" type="ORF">MNBD_GAMMA26-64</name>
</gene>
<feature type="transmembrane region" description="Helical" evidence="1">
    <location>
        <begin position="290"/>
        <end position="311"/>
    </location>
</feature>
<feature type="transmembrane region" description="Helical" evidence="1">
    <location>
        <begin position="83"/>
        <end position="101"/>
    </location>
</feature>